<dbReference type="AlphaFoldDB" id="A0A6P8NX18"/>
<organism evidence="2 3">
    <name type="scientific">Geotrypetes seraphini</name>
    <name type="common">Gaboon caecilian</name>
    <name type="synonym">Caecilia seraphini</name>
    <dbReference type="NCBI Taxonomy" id="260995"/>
    <lineage>
        <taxon>Eukaryota</taxon>
        <taxon>Metazoa</taxon>
        <taxon>Chordata</taxon>
        <taxon>Craniata</taxon>
        <taxon>Vertebrata</taxon>
        <taxon>Euteleostomi</taxon>
        <taxon>Amphibia</taxon>
        <taxon>Gymnophiona</taxon>
        <taxon>Geotrypetes</taxon>
    </lineage>
</organism>
<dbReference type="OrthoDB" id="5958581at2759"/>
<name>A0A6P8NX18_GEOSA</name>
<keyword evidence="2" id="KW-1185">Reference proteome</keyword>
<feature type="region of interest" description="Disordered" evidence="1">
    <location>
        <begin position="30"/>
        <end position="124"/>
    </location>
</feature>
<dbReference type="Proteomes" id="UP000515159">
    <property type="component" value="Chromosome 16"/>
</dbReference>
<dbReference type="RefSeq" id="XP_033780997.1">
    <property type="nucleotide sequence ID" value="XM_033925106.1"/>
</dbReference>
<gene>
    <name evidence="3" type="primary">LOC117350656</name>
</gene>
<evidence type="ECO:0000256" key="1">
    <source>
        <dbReference type="SAM" id="MobiDB-lite"/>
    </source>
</evidence>
<sequence>MSSSVFMGWAMPPRFLLLPTPTPDAIKRRLIQRKRGEEKARREGTCRETSPRESLHFDISSSAAAKQKEVTGGKVTPAEETGRAQPSPEEMEDTSPLVYSLRRQKKAKSCARSNDSRMEKTPKDAEHLEAPLGTLRLPPLVTTGLPKPREKRPAFHHLRLLTPGTRANKTLYQTWHGRPVHADHHTSYHWSMFTTSRGHALEYLIHPDWH</sequence>
<feature type="compositionally biased region" description="Basic and acidic residues" evidence="1">
    <location>
        <begin position="114"/>
        <end position="124"/>
    </location>
</feature>
<feature type="compositionally biased region" description="Basic and acidic residues" evidence="1">
    <location>
        <begin position="34"/>
        <end position="56"/>
    </location>
</feature>
<accession>A0A6P8NX18</accession>
<proteinExistence type="predicted"/>
<reference evidence="3" key="1">
    <citation type="submission" date="2025-08" db="UniProtKB">
        <authorList>
            <consortium name="RefSeq"/>
        </authorList>
    </citation>
    <scope>IDENTIFICATION</scope>
</reference>
<protein>
    <submittedName>
        <fullName evidence="3">Uncharacterized protein LOC117350656 isoform X1</fullName>
    </submittedName>
</protein>
<dbReference type="GeneID" id="117350656"/>
<evidence type="ECO:0000313" key="2">
    <source>
        <dbReference type="Proteomes" id="UP000515159"/>
    </source>
</evidence>
<evidence type="ECO:0000313" key="3">
    <source>
        <dbReference type="RefSeq" id="XP_033780997.1"/>
    </source>
</evidence>
<dbReference type="InParanoid" id="A0A6P8NX18"/>
<dbReference type="KEGG" id="gsh:117350656"/>